<name>A0A8B7SC63_HIPAR</name>
<feature type="region of interest" description="Disordered" evidence="4">
    <location>
        <begin position="1"/>
        <end position="55"/>
    </location>
</feature>
<accession>A0A8B7SC63</accession>
<dbReference type="CDD" id="cd01852">
    <property type="entry name" value="AIG1"/>
    <property type="match status" value="2"/>
</dbReference>
<feature type="region of interest" description="Disordered" evidence="4">
    <location>
        <begin position="353"/>
        <end position="372"/>
    </location>
</feature>
<evidence type="ECO:0000256" key="1">
    <source>
        <dbReference type="ARBA" id="ARBA00008535"/>
    </source>
</evidence>
<proteinExistence type="inferred from homology"/>
<feature type="domain" description="AIG1-type G" evidence="6">
    <location>
        <begin position="61"/>
        <end position="265"/>
    </location>
</feature>
<evidence type="ECO:0000256" key="4">
    <source>
        <dbReference type="SAM" id="MobiDB-lite"/>
    </source>
</evidence>
<dbReference type="PANTHER" id="PTHR10903">
    <property type="entry name" value="GTPASE, IMAP FAMILY MEMBER-RELATED"/>
    <property type="match status" value="1"/>
</dbReference>
<reference evidence="8" key="1">
    <citation type="submission" date="2025-08" db="UniProtKB">
        <authorList>
            <consortium name="RefSeq"/>
        </authorList>
    </citation>
    <scope>IDENTIFICATION</scope>
    <source>
        <tissue evidence="8">Muscle</tissue>
    </source>
</reference>
<evidence type="ECO:0000313" key="8">
    <source>
        <dbReference type="RefSeq" id="XP_019510901.1"/>
    </source>
</evidence>
<feature type="compositionally biased region" description="Polar residues" evidence="4">
    <location>
        <begin position="8"/>
        <end position="19"/>
    </location>
</feature>
<comment type="similarity">
    <text evidence="1">Belongs to the TRAFAC class TrmE-Era-EngA-EngB-Septin-like GTPase superfamily. AIG1/Toc34/Toc159-like paraseptin GTPase family. IAN subfamily.</text>
</comment>
<evidence type="ECO:0000256" key="3">
    <source>
        <dbReference type="ARBA" id="ARBA00023134"/>
    </source>
</evidence>
<dbReference type="InterPro" id="IPR006703">
    <property type="entry name" value="G_AIG1"/>
</dbReference>
<feature type="region of interest" description="Disordered" evidence="4">
    <location>
        <begin position="442"/>
        <end position="466"/>
    </location>
</feature>
<keyword evidence="2" id="KW-0547">Nucleotide-binding</keyword>
<dbReference type="FunFam" id="3.40.50.300:FF:000366">
    <property type="entry name" value="GTPase, IMAP family member 2"/>
    <property type="match status" value="2"/>
</dbReference>
<dbReference type="OrthoDB" id="8954335at2759"/>
<protein>
    <submittedName>
        <fullName evidence="8">Uncharacterized protein LOC109389635</fullName>
    </submittedName>
</protein>
<keyword evidence="5" id="KW-0812">Transmembrane</keyword>
<gene>
    <name evidence="8" type="primary">LOC109389635</name>
</gene>
<keyword evidence="7" id="KW-1185">Reference proteome</keyword>
<evidence type="ECO:0000256" key="5">
    <source>
        <dbReference type="SAM" id="Phobius"/>
    </source>
</evidence>
<dbReference type="PROSITE" id="PS51720">
    <property type="entry name" value="G_AIG1"/>
    <property type="match status" value="2"/>
</dbReference>
<dbReference type="AlphaFoldDB" id="A0A8B7SC63"/>
<dbReference type="GeneID" id="109389635"/>
<dbReference type="GO" id="GO:0005525">
    <property type="term" value="F:GTP binding"/>
    <property type="evidence" value="ECO:0007669"/>
    <property type="project" value="UniProtKB-KW"/>
</dbReference>
<evidence type="ECO:0000256" key="2">
    <source>
        <dbReference type="ARBA" id="ARBA00022741"/>
    </source>
</evidence>
<dbReference type="InterPro" id="IPR045058">
    <property type="entry name" value="GIMA/IAN/Toc"/>
</dbReference>
<keyword evidence="5" id="KW-0472">Membrane</keyword>
<dbReference type="InterPro" id="IPR027417">
    <property type="entry name" value="P-loop_NTPase"/>
</dbReference>
<feature type="compositionally biased region" description="Low complexity" evidence="4">
    <location>
        <begin position="23"/>
        <end position="32"/>
    </location>
</feature>
<dbReference type="Pfam" id="PF04548">
    <property type="entry name" value="AIG1"/>
    <property type="match status" value="2"/>
</dbReference>
<dbReference type="PANTHER" id="PTHR10903:SF69">
    <property type="entry name" value="GTPASE IMAP FAMILY MEMBER 5"/>
    <property type="match status" value="1"/>
</dbReference>
<organism evidence="7 8">
    <name type="scientific">Hipposideros armiger</name>
    <name type="common">Great Himalayan leaf-nosed bat</name>
    <dbReference type="NCBI Taxonomy" id="186990"/>
    <lineage>
        <taxon>Eukaryota</taxon>
        <taxon>Metazoa</taxon>
        <taxon>Chordata</taxon>
        <taxon>Craniata</taxon>
        <taxon>Vertebrata</taxon>
        <taxon>Euteleostomi</taxon>
        <taxon>Mammalia</taxon>
        <taxon>Eutheria</taxon>
        <taxon>Laurasiatheria</taxon>
        <taxon>Chiroptera</taxon>
        <taxon>Yinpterochiroptera</taxon>
        <taxon>Rhinolophoidea</taxon>
        <taxon>Hipposideridae</taxon>
        <taxon>Hipposideros</taxon>
    </lineage>
</organism>
<keyword evidence="5" id="KW-1133">Transmembrane helix</keyword>
<dbReference type="KEGG" id="hai:109389635"/>
<dbReference type="Gene3D" id="3.40.50.300">
    <property type="entry name" value="P-loop containing nucleotide triphosphate hydrolases"/>
    <property type="match status" value="2"/>
</dbReference>
<evidence type="ECO:0000313" key="7">
    <source>
        <dbReference type="Proteomes" id="UP000694851"/>
    </source>
</evidence>
<sequence length="769" mass="83923">MCWEDSLLPSQLRESSRSGLQGPASEPAASSAGKVSMGGRKMARDEESAYGSEDATQALQEPRLRLILVGKTGAGKSATGNSILGQRRFLSRLGATSVTTTCELGSCRWDPWHVEVMDTPDLFSSLVPKTDPGFAERSRCYVLSAPGPHALLLVTPLGRFTAQDQQAVSALQGLFGDGVLARTVVLFTRKEDLAGGALRDFVRDTDNRALRALVAECGGRVCAFNNRAVGGEREAQVRELRELVERLARDHAGVPYSNAVYRLAQDLAGASPEERLRRVAESLARRARAPWGRGLLGRLRAWVAAGRLRVAALLGTVVLLCLLLSRLWLQDTTNSPSFKNSGNLVRLLKHVKRKREGARQRQAPTGSVPLRGRHARPLSLRVPFAAVSPPTPRTCPSQRGALGALCTRFLLLPLQPCPGTLGLPGDPVQLTSPASRCRAACAPPAPAGTASHSRQAPRPAAPCQKRMEGLQKSRYGTMAEDKLEDNQLRIILVGKSGSGKSATGNSILGQPVFESKLGAQAVTRTCQRATGTWNGRNILVVDTPPIFEAKAQNQDMYKDIGDCYLYTAPGPHVLLLVTQLGRFTAQDTTAVRRVKEVFGAGAMRHVIVLFTHKEDLEGNSLDEYVANTDNCSLRSVVQECGRRYCAFNNRAPRDEQREQLAELMAVVESLEREHDGAFHTNGLFFEAQLLLGGGGDARGEGHRRYLAQVHSQVEKQKRDLRETESNWAFKGLRRVQKCMMTHIWLTAFVMVCLLIFLAVLINSCLTQGH</sequence>
<evidence type="ECO:0000259" key="6">
    <source>
        <dbReference type="PROSITE" id="PS51720"/>
    </source>
</evidence>
<feature type="domain" description="AIG1-type G" evidence="6">
    <location>
        <begin position="485"/>
        <end position="688"/>
    </location>
</feature>
<dbReference type="Proteomes" id="UP000694851">
    <property type="component" value="Unplaced"/>
</dbReference>
<dbReference type="SUPFAM" id="SSF52540">
    <property type="entry name" value="P-loop containing nucleoside triphosphate hydrolases"/>
    <property type="match status" value="2"/>
</dbReference>
<feature type="transmembrane region" description="Helical" evidence="5">
    <location>
        <begin position="743"/>
        <end position="765"/>
    </location>
</feature>
<dbReference type="RefSeq" id="XP_019510901.1">
    <property type="nucleotide sequence ID" value="XM_019655356.1"/>
</dbReference>
<keyword evidence="3" id="KW-0342">GTP-binding</keyword>